<evidence type="ECO:0000256" key="1">
    <source>
        <dbReference type="SAM" id="MobiDB-lite"/>
    </source>
</evidence>
<organism evidence="2 3">
    <name type="scientific">Rhizophlyctis rosea</name>
    <dbReference type="NCBI Taxonomy" id="64517"/>
    <lineage>
        <taxon>Eukaryota</taxon>
        <taxon>Fungi</taxon>
        <taxon>Fungi incertae sedis</taxon>
        <taxon>Chytridiomycota</taxon>
        <taxon>Chytridiomycota incertae sedis</taxon>
        <taxon>Chytridiomycetes</taxon>
        <taxon>Rhizophlyctidales</taxon>
        <taxon>Rhizophlyctidaceae</taxon>
        <taxon>Rhizophlyctis</taxon>
    </lineage>
</organism>
<reference evidence="2" key="1">
    <citation type="submission" date="2020-05" db="EMBL/GenBank/DDBJ databases">
        <title>Phylogenomic resolution of chytrid fungi.</title>
        <authorList>
            <person name="Stajich J.E."/>
            <person name="Amses K."/>
            <person name="Simmons R."/>
            <person name="Seto K."/>
            <person name="Myers J."/>
            <person name="Bonds A."/>
            <person name="Quandt C.A."/>
            <person name="Barry K."/>
            <person name="Liu P."/>
            <person name="Grigoriev I."/>
            <person name="Longcore J.E."/>
            <person name="James T.Y."/>
        </authorList>
    </citation>
    <scope>NUCLEOTIDE SEQUENCE</scope>
    <source>
        <strain evidence="2">JEL0318</strain>
    </source>
</reference>
<proteinExistence type="predicted"/>
<name>A0AAD5S2Q6_9FUNG</name>
<feature type="compositionally biased region" description="Basic and acidic residues" evidence="1">
    <location>
        <begin position="41"/>
        <end position="57"/>
    </location>
</feature>
<protein>
    <submittedName>
        <fullName evidence="2">Uncharacterized protein</fullName>
    </submittedName>
</protein>
<gene>
    <name evidence="2" type="ORF">HK097_005166</name>
</gene>
<evidence type="ECO:0000313" key="3">
    <source>
        <dbReference type="Proteomes" id="UP001212841"/>
    </source>
</evidence>
<accession>A0AAD5S2Q6</accession>
<comment type="caution">
    <text evidence="2">The sequence shown here is derived from an EMBL/GenBank/DDBJ whole genome shotgun (WGS) entry which is preliminary data.</text>
</comment>
<dbReference type="EMBL" id="JADGJD010002427">
    <property type="protein sequence ID" value="KAJ3032628.1"/>
    <property type="molecule type" value="Genomic_DNA"/>
</dbReference>
<feature type="region of interest" description="Disordered" evidence="1">
    <location>
        <begin position="31"/>
        <end position="57"/>
    </location>
</feature>
<sequence>MQSLTHHDTTVSVIDAIVETDPSRYQDFVAEPAAPQPDGESVVKEAEGGLDGKGDDI</sequence>
<dbReference type="Proteomes" id="UP001212841">
    <property type="component" value="Unassembled WGS sequence"/>
</dbReference>
<evidence type="ECO:0000313" key="2">
    <source>
        <dbReference type="EMBL" id="KAJ3032628.1"/>
    </source>
</evidence>
<dbReference type="AlphaFoldDB" id="A0AAD5S2Q6"/>
<feature type="non-terminal residue" evidence="2">
    <location>
        <position position="57"/>
    </location>
</feature>
<keyword evidence="3" id="KW-1185">Reference proteome</keyword>